<keyword evidence="3" id="KW-0472">Membrane</keyword>
<name>A0AAF0E0K0_9BASI</name>
<evidence type="ECO:0000256" key="2">
    <source>
        <dbReference type="SAM" id="MobiDB-lite"/>
    </source>
</evidence>
<dbReference type="Proteomes" id="UP001214603">
    <property type="component" value="Chromosome 3"/>
</dbReference>
<keyword evidence="3" id="KW-0812">Transmembrane</keyword>
<dbReference type="EMBL" id="CP119936">
    <property type="protein sequence ID" value="WFD03101.1"/>
    <property type="molecule type" value="Genomic_DNA"/>
</dbReference>
<keyword evidence="3" id="KW-1133">Transmembrane helix</keyword>
<dbReference type="AlphaFoldDB" id="A0AAF0E0K0"/>
<proteinExistence type="predicted"/>
<feature type="transmembrane region" description="Helical" evidence="3">
    <location>
        <begin position="57"/>
        <end position="80"/>
    </location>
</feature>
<feature type="coiled-coil region" evidence="1">
    <location>
        <begin position="153"/>
        <end position="187"/>
    </location>
</feature>
<evidence type="ECO:0000256" key="3">
    <source>
        <dbReference type="SAM" id="Phobius"/>
    </source>
</evidence>
<protein>
    <submittedName>
        <fullName evidence="4">Uncharacterized protein</fullName>
    </submittedName>
</protein>
<feature type="region of interest" description="Disordered" evidence="2">
    <location>
        <begin position="94"/>
        <end position="131"/>
    </location>
</feature>
<evidence type="ECO:0000313" key="4">
    <source>
        <dbReference type="EMBL" id="WFD03101.1"/>
    </source>
</evidence>
<dbReference type="PANTHER" id="PTHR41390:SF1">
    <property type="entry name" value="NADH-UBIQUINONE OXIDOREDUCTASE 213 KDA SUBUNIT"/>
    <property type="match status" value="1"/>
</dbReference>
<organism evidence="4 5">
    <name type="scientific">Malassezia obtusa</name>
    <dbReference type="NCBI Taxonomy" id="76774"/>
    <lineage>
        <taxon>Eukaryota</taxon>
        <taxon>Fungi</taxon>
        <taxon>Dikarya</taxon>
        <taxon>Basidiomycota</taxon>
        <taxon>Ustilaginomycotina</taxon>
        <taxon>Malasseziomycetes</taxon>
        <taxon>Malasseziales</taxon>
        <taxon>Malasseziaceae</taxon>
        <taxon>Malassezia</taxon>
    </lineage>
</organism>
<keyword evidence="1" id="KW-0175">Coiled coil</keyword>
<evidence type="ECO:0000256" key="1">
    <source>
        <dbReference type="SAM" id="Coils"/>
    </source>
</evidence>
<evidence type="ECO:0000313" key="5">
    <source>
        <dbReference type="Proteomes" id="UP001214603"/>
    </source>
</evidence>
<dbReference type="PANTHER" id="PTHR41390">
    <property type="entry name" value="CHROMOSOME 7, WHOLE GENOME SHOTGUN SEQUENCE"/>
    <property type="match status" value="1"/>
</dbReference>
<feature type="transmembrane region" description="Helical" evidence="3">
    <location>
        <begin position="16"/>
        <end position="36"/>
    </location>
</feature>
<gene>
    <name evidence="4" type="ORF">MOBT1_001790</name>
</gene>
<accession>A0AAF0E0K0</accession>
<sequence>MADRDMLPGVAPNAPVIVAGGTVLGTIAGAVTGVTAGVLNSQQIPPGLLGIRLAKSWLVFSFGFFGILTIAGLCTGVQFMSNESVLAVKNMASTGKEPAPPVEASPDRSPAPEAVPKSEPAPTDPAPTKSRGWLMGLLEKNDIIVPLSDAEYKERLLQRRSEIDREIILLEQELAQERKQLHELQTSGP</sequence>
<reference evidence="4" key="1">
    <citation type="submission" date="2023-03" db="EMBL/GenBank/DDBJ databases">
        <title>Mating type loci evolution in Malassezia.</title>
        <authorList>
            <person name="Coelho M.A."/>
        </authorList>
    </citation>
    <scope>NUCLEOTIDE SEQUENCE</scope>
    <source>
        <strain evidence="4">CBS 7876</strain>
    </source>
</reference>
<keyword evidence="5" id="KW-1185">Reference proteome</keyword>